<dbReference type="EMBL" id="PHWZ01000159">
    <property type="protein sequence ID" value="TEY62648.1"/>
    <property type="molecule type" value="Genomic_DNA"/>
</dbReference>
<comment type="caution">
    <text evidence="2">The sequence shown here is derived from an EMBL/GenBank/DDBJ whole genome shotgun (WGS) entry which is preliminary data.</text>
</comment>
<evidence type="ECO:0000256" key="1">
    <source>
        <dbReference type="SAM" id="MobiDB-lite"/>
    </source>
</evidence>
<name>A0A4Y8D4I6_9HELO</name>
<keyword evidence="3" id="KW-1185">Reference proteome</keyword>
<feature type="compositionally biased region" description="Basic and acidic residues" evidence="1">
    <location>
        <begin position="70"/>
        <end position="80"/>
    </location>
</feature>
<organism evidence="2 3">
    <name type="scientific">Botryotinia calthae</name>
    <dbReference type="NCBI Taxonomy" id="38488"/>
    <lineage>
        <taxon>Eukaryota</taxon>
        <taxon>Fungi</taxon>
        <taxon>Dikarya</taxon>
        <taxon>Ascomycota</taxon>
        <taxon>Pezizomycotina</taxon>
        <taxon>Leotiomycetes</taxon>
        <taxon>Helotiales</taxon>
        <taxon>Sclerotiniaceae</taxon>
        <taxon>Botryotinia</taxon>
    </lineage>
</organism>
<dbReference type="OrthoDB" id="10275140at2759"/>
<evidence type="ECO:0000313" key="2">
    <source>
        <dbReference type="EMBL" id="TEY62648.1"/>
    </source>
</evidence>
<dbReference type="AlphaFoldDB" id="A0A4Y8D4I6"/>
<accession>A0A4Y8D4I6</accession>
<reference evidence="2 3" key="1">
    <citation type="submission" date="2017-11" db="EMBL/GenBank/DDBJ databases">
        <title>Comparative genomics of Botrytis spp.</title>
        <authorList>
            <person name="Valero-Jimenez C.A."/>
            <person name="Tapia P."/>
            <person name="Veloso J."/>
            <person name="Silva-Moreno E."/>
            <person name="Staats M."/>
            <person name="Valdes J.H."/>
            <person name="Van Kan J.A.L."/>
        </authorList>
    </citation>
    <scope>NUCLEOTIDE SEQUENCE [LARGE SCALE GENOMIC DNA]</scope>
    <source>
        <strain evidence="2 3">MUCL2830</strain>
    </source>
</reference>
<gene>
    <name evidence="2" type="ORF">BOTCAL_0159g00190</name>
</gene>
<dbReference type="Proteomes" id="UP000297299">
    <property type="component" value="Unassembled WGS sequence"/>
</dbReference>
<evidence type="ECO:0000313" key="3">
    <source>
        <dbReference type="Proteomes" id="UP000297299"/>
    </source>
</evidence>
<feature type="region of interest" description="Disordered" evidence="1">
    <location>
        <begin position="51"/>
        <end position="99"/>
    </location>
</feature>
<proteinExistence type="predicted"/>
<sequence length="99" mass="10735">MPAITMTANQTAGAHYQSSRKSRELLTLAFPSVTGASFGKQLQTITNPQYANANALMGNPNRPKLHRRKKGEERDGDNNVKGEGGTKIYETEKKGEDGG</sequence>
<protein>
    <submittedName>
        <fullName evidence="2">Uncharacterized protein</fullName>
    </submittedName>
</protein>
<feature type="compositionally biased region" description="Basic and acidic residues" evidence="1">
    <location>
        <begin position="89"/>
        <end position="99"/>
    </location>
</feature>